<protein>
    <submittedName>
        <fullName evidence="2">Uncharacterized protein</fullName>
    </submittedName>
</protein>
<proteinExistence type="predicted"/>
<feature type="transmembrane region" description="Helical" evidence="1">
    <location>
        <begin position="6"/>
        <end position="22"/>
    </location>
</feature>
<keyword evidence="1" id="KW-0812">Transmembrane</keyword>
<dbReference type="EMBL" id="LR796724">
    <property type="protein sequence ID" value="CAB4161833.1"/>
    <property type="molecule type" value="Genomic_DNA"/>
</dbReference>
<name>A0A6J5NSA3_9CAUD</name>
<sequence length="73" mass="8346">MESQQIINVALGLVAFLGGWVLNNITRTIERLDVDARAMPSTYVSKDDYRRDIDDIKEMLGKIFDKLDSKVDK</sequence>
<accession>A0A6J5NSA3</accession>
<organism evidence="2">
    <name type="scientific">uncultured Caudovirales phage</name>
    <dbReference type="NCBI Taxonomy" id="2100421"/>
    <lineage>
        <taxon>Viruses</taxon>
        <taxon>Duplodnaviria</taxon>
        <taxon>Heunggongvirae</taxon>
        <taxon>Uroviricota</taxon>
        <taxon>Caudoviricetes</taxon>
        <taxon>Peduoviridae</taxon>
        <taxon>Maltschvirus</taxon>
        <taxon>Maltschvirus maltsch</taxon>
    </lineage>
</organism>
<evidence type="ECO:0000256" key="1">
    <source>
        <dbReference type="SAM" id="Phobius"/>
    </source>
</evidence>
<gene>
    <name evidence="2" type="ORF">UFOVP776_53</name>
</gene>
<reference evidence="2" key="1">
    <citation type="submission" date="2020-04" db="EMBL/GenBank/DDBJ databases">
        <authorList>
            <person name="Chiriac C."/>
            <person name="Salcher M."/>
            <person name="Ghai R."/>
            <person name="Kavagutti S V."/>
        </authorList>
    </citation>
    <scope>NUCLEOTIDE SEQUENCE</scope>
</reference>
<evidence type="ECO:0000313" key="2">
    <source>
        <dbReference type="EMBL" id="CAB4161833.1"/>
    </source>
</evidence>
<keyword evidence="1" id="KW-0472">Membrane</keyword>
<keyword evidence="1" id="KW-1133">Transmembrane helix</keyword>